<keyword evidence="2" id="KW-0808">Transferase</keyword>
<sequence>MDEKKRTAAKVVTTLFPRIPKVTTLLHARPPPRASGHFCQEEVVLAAQDILEKLNAQVITYQDIRDTAENLIHLHNLCYKKAQDIAKSLGENIRKVIIIVGRAGDLTREGLRRAADGLDGRGRHQSWGKTVIDFDTNKVCIGHFSKRVFKGYFTKTALEFRDGECAGTVPYMAPEILQRKPYGRSLDWWSAGVTFYKLMTGRVPFRGETKDELKDKIINQPLKWPKAKDMVFKMLKKNPVERLGSATYADIRGHPFYADFNWKRLSTEKIFKTLKRKLLKMEEMVDIEASTQRPLYTYSSPSFKKMVNFAKKQQGPRRPEGIVFDTSGAESEQLDYRKASDGRRKSRISAFSGGGAPADKSITAKERMDVILFRTKSLGKYWSFGVDVVEVDGENNRKFFMVEKVRSNSPAEVSHVLAGDVIVAINGQDIASFPIAELVLTVLSSSAFRLLETRRDMEQIIKAAGRETIQLRAIRTACGGSGNYGFKTFEAKAWNESKKALVKCHVVQTVCNAQVITPGKNIFPGDVLLMIDGAPTVVHQAPRTVMTDENVAEPSAKAAIEPPKP</sequence>
<dbReference type="InterPro" id="IPR023142">
    <property type="entry name" value="MAST_pre-PK_dom_sf"/>
</dbReference>
<dbReference type="Gene3D" id="2.30.42.10">
    <property type="match status" value="1"/>
</dbReference>
<dbReference type="Gene3D" id="1.20.1480.20">
    <property type="entry name" value="MAST3 pre-PK domain-like"/>
    <property type="match status" value="1"/>
</dbReference>
<organism evidence="8 9">
    <name type="scientific">Haemaphysalis longicornis</name>
    <name type="common">Bush tick</name>
    <dbReference type="NCBI Taxonomy" id="44386"/>
    <lineage>
        <taxon>Eukaryota</taxon>
        <taxon>Metazoa</taxon>
        <taxon>Ecdysozoa</taxon>
        <taxon>Arthropoda</taxon>
        <taxon>Chelicerata</taxon>
        <taxon>Arachnida</taxon>
        <taxon>Acari</taxon>
        <taxon>Parasitiformes</taxon>
        <taxon>Ixodida</taxon>
        <taxon>Ixodoidea</taxon>
        <taxon>Ixodidae</taxon>
        <taxon>Haemaphysalinae</taxon>
        <taxon>Haemaphysalis</taxon>
    </lineage>
</organism>
<dbReference type="VEuPathDB" id="VectorBase:HLOH_059913"/>
<dbReference type="GO" id="GO:0005524">
    <property type="term" value="F:ATP binding"/>
    <property type="evidence" value="ECO:0007669"/>
    <property type="project" value="UniProtKB-KW"/>
</dbReference>
<keyword evidence="1" id="KW-0723">Serine/threonine-protein kinase</keyword>
<evidence type="ECO:0000259" key="6">
    <source>
        <dbReference type="PROSITE" id="PS50011"/>
    </source>
</evidence>
<evidence type="ECO:0000256" key="2">
    <source>
        <dbReference type="ARBA" id="ARBA00022679"/>
    </source>
</evidence>
<keyword evidence="4" id="KW-0418">Kinase</keyword>
<dbReference type="FunFam" id="1.10.510.10:FF:001549">
    <property type="entry name" value="Serine/threonine protein kinase, putative"/>
    <property type="match status" value="1"/>
</dbReference>
<accession>A0A9J6GVA6</accession>
<keyword evidence="9" id="KW-1185">Reference proteome</keyword>
<dbReference type="Pfam" id="PF00595">
    <property type="entry name" value="PDZ"/>
    <property type="match status" value="1"/>
</dbReference>
<evidence type="ECO:0000256" key="3">
    <source>
        <dbReference type="ARBA" id="ARBA00022741"/>
    </source>
</evidence>
<keyword evidence="3" id="KW-0547">Nucleotide-binding</keyword>
<dbReference type="PANTHER" id="PTHR24351">
    <property type="entry name" value="RIBOSOMAL PROTEIN S6 KINASE"/>
    <property type="match status" value="1"/>
</dbReference>
<feature type="domain" description="PDZ" evidence="7">
    <location>
        <begin position="370"/>
        <end position="457"/>
    </location>
</feature>
<dbReference type="Gene3D" id="1.10.510.10">
    <property type="entry name" value="Transferase(Phosphotransferase) domain 1"/>
    <property type="match status" value="1"/>
</dbReference>
<dbReference type="GO" id="GO:0004674">
    <property type="term" value="F:protein serine/threonine kinase activity"/>
    <property type="evidence" value="ECO:0007669"/>
    <property type="project" value="UniProtKB-KW"/>
</dbReference>
<dbReference type="OrthoDB" id="6491371at2759"/>
<dbReference type="EMBL" id="JABSTR010000008">
    <property type="protein sequence ID" value="KAH9378204.1"/>
    <property type="molecule type" value="Genomic_DNA"/>
</dbReference>
<dbReference type="PROSITE" id="PS50106">
    <property type="entry name" value="PDZ"/>
    <property type="match status" value="1"/>
</dbReference>
<dbReference type="SMART" id="SM00228">
    <property type="entry name" value="PDZ"/>
    <property type="match status" value="1"/>
</dbReference>
<gene>
    <name evidence="8" type="ORF">HPB48_014717</name>
</gene>
<dbReference type="InterPro" id="IPR036034">
    <property type="entry name" value="PDZ_sf"/>
</dbReference>
<dbReference type="InterPro" id="IPR000719">
    <property type="entry name" value="Prot_kinase_dom"/>
</dbReference>
<dbReference type="PROSITE" id="PS50011">
    <property type="entry name" value="PROTEIN_KINASE_DOM"/>
    <property type="match status" value="1"/>
</dbReference>
<dbReference type="SUPFAM" id="SSF56112">
    <property type="entry name" value="Protein kinase-like (PK-like)"/>
    <property type="match status" value="1"/>
</dbReference>
<dbReference type="SUPFAM" id="SSF50156">
    <property type="entry name" value="PDZ domain-like"/>
    <property type="match status" value="1"/>
</dbReference>
<evidence type="ECO:0000259" key="7">
    <source>
        <dbReference type="PROSITE" id="PS50106"/>
    </source>
</evidence>
<dbReference type="AlphaFoldDB" id="A0A9J6GVA6"/>
<evidence type="ECO:0000313" key="9">
    <source>
        <dbReference type="Proteomes" id="UP000821853"/>
    </source>
</evidence>
<evidence type="ECO:0000313" key="8">
    <source>
        <dbReference type="EMBL" id="KAH9378204.1"/>
    </source>
</evidence>
<reference evidence="8 9" key="1">
    <citation type="journal article" date="2020" name="Cell">
        <title>Large-Scale Comparative Analyses of Tick Genomes Elucidate Their Genetic Diversity and Vector Capacities.</title>
        <authorList>
            <consortium name="Tick Genome and Microbiome Consortium (TIGMIC)"/>
            <person name="Jia N."/>
            <person name="Wang J."/>
            <person name="Shi W."/>
            <person name="Du L."/>
            <person name="Sun Y."/>
            <person name="Zhan W."/>
            <person name="Jiang J.F."/>
            <person name="Wang Q."/>
            <person name="Zhang B."/>
            <person name="Ji P."/>
            <person name="Bell-Sakyi L."/>
            <person name="Cui X.M."/>
            <person name="Yuan T.T."/>
            <person name="Jiang B.G."/>
            <person name="Yang W.F."/>
            <person name="Lam T.T."/>
            <person name="Chang Q.C."/>
            <person name="Ding S.J."/>
            <person name="Wang X.J."/>
            <person name="Zhu J.G."/>
            <person name="Ruan X.D."/>
            <person name="Zhao L."/>
            <person name="Wei J.T."/>
            <person name="Ye R.Z."/>
            <person name="Que T.C."/>
            <person name="Du C.H."/>
            <person name="Zhou Y.H."/>
            <person name="Cheng J.X."/>
            <person name="Dai P.F."/>
            <person name="Guo W.B."/>
            <person name="Han X.H."/>
            <person name="Huang E.J."/>
            <person name="Li L.F."/>
            <person name="Wei W."/>
            <person name="Gao Y.C."/>
            <person name="Liu J.Z."/>
            <person name="Shao H.Z."/>
            <person name="Wang X."/>
            <person name="Wang C.C."/>
            <person name="Yang T.C."/>
            <person name="Huo Q.B."/>
            <person name="Li W."/>
            <person name="Chen H.Y."/>
            <person name="Chen S.E."/>
            <person name="Zhou L.G."/>
            <person name="Ni X.B."/>
            <person name="Tian J.H."/>
            <person name="Sheng Y."/>
            <person name="Liu T."/>
            <person name="Pan Y.S."/>
            <person name="Xia L.Y."/>
            <person name="Li J."/>
            <person name="Zhao F."/>
            <person name="Cao W.C."/>
        </authorList>
    </citation>
    <scope>NUCLEOTIDE SEQUENCE [LARGE SCALE GENOMIC DNA]</scope>
    <source>
        <strain evidence="8">HaeL-2018</strain>
    </source>
</reference>
<dbReference type="InterPro" id="IPR011009">
    <property type="entry name" value="Kinase-like_dom_sf"/>
</dbReference>
<keyword evidence="5" id="KW-0067">ATP-binding</keyword>
<dbReference type="Proteomes" id="UP000821853">
    <property type="component" value="Unassembled WGS sequence"/>
</dbReference>
<comment type="caution">
    <text evidence="8">The sequence shown here is derived from an EMBL/GenBank/DDBJ whole genome shotgun (WGS) entry which is preliminary data.</text>
</comment>
<evidence type="ECO:0000256" key="1">
    <source>
        <dbReference type="ARBA" id="ARBA00022527"/>
    </source>
</evidence>
<evidence type="ECO:0000256" key="5">
    <source>
        <dbReference type="ARBA" id="ARBA00022840"/>
    </source>
</evidence>
<protein>
    <submittedName>
        <fullName evidence="8">Uncharacterized protein</fullName>
    </submittedName>
</protein>
<proteinExistence type="predicted"/>
<evidence type="ECO:0000256" key="4">
    <source>
        <dbReference type="ARBA" id="ARBA00022777"/>
    </source>
</evidence>
<name>A0A9J6GVA6_HAELO</name>
<feature type="domain" description="Protein kinase" evidence="6">
    <location>
        <begin position="1"/>
        <end position="257"/>
    </location>
</feature>
<dbReference type="Pfam" id="PF00069">
    <property type="entry name" value="Pkinase"/>
    <property type="match status" value="1"/>
</dbReference>
<dbReference type="SMART" id="SM00220">
    <property type="entry name" value="S_TKc"/>
    <property type="match status" value="1"/>
</dbReference>
<dbReference type="InterPro" id="IPR001478">
    <property type="entry name" value="PDZ"/>
</dbReference>